<evidence type="ECO:0000313" key="5">
    <source>
        <dbReference type="Proteomes" id="UP000199421"/>
    </source>
</evidence>
<protein>
    <recommendedName>
        <fullName evidence="2">Phosphoesterase</fullName>
        <ecNumber evidence="2">3.1.4.-</ecNumber>
    </recommendedName>
</protein>
<dbReference type="InterPro" id="IPR000979">
    <property type="entry name" value="Phosphodiesterase_MJ0936/Vps29"/>
</dbReference>
<dbReference type="AlphaFoldDB" id="A0A1H7PGR4"/>
<dbReference type="GO" id="GO:0016787">
    <property type="term" value="F:hydrolase activity"/>
    <property type="evidence" value="ECO:0007669"/>
    <property type="project" value="UniProtKB-UniRule"/>
</dbReference>
<dbReference type="Pfam" id="PF12850">
    <property type="entry name" value="Metallophos_2"/>
    <property type="match status" value="1"/>
</dbReference>
<dbReference type="OrthoDB" id="9785951at2"/>
<organism evidence="4 5">
    <name type="scientific">Olivibacter domesticus</name>
    <name type="common">Pseudosphingobacterium domesticum</name>
    <dbReference type="NCBI Taxonomy" id="407022"/>
    <lineage>
        <taxon>Bacteria</taxon>
        <taxon>Pseudomonadati</taxon>
        <taxon>Bacteroidota</taxon>
        <taxon>Sphingobacteriia</taxon>
        <taxon>Sphingobacteriales</taxon>
        <taxon>Sphingobacteriaceae</taxon>
        <taxon>Olivibacter</taxon>
    </lineage>
</organism>
<feature type="domain" description="Calcineurin-like phosphoesterase" evidence="3">
    <location>
        <begin position="3"/>
        <end position="149"/>
    </location>
</feature>
<reference evidence="5" key="1">
    <citation type="submission" date="2016-10" db="EMBL/GenBank/DDBJ databases">
        <authorList>
            <person name="Varghese N."/>
            <person name="Submissions S."/>
        </authorList>
    </citation>
    <scope>NUCLEOTIDE SEQUENCE [LARGE SCALE GENOMIC DNA]</scope>
    <source>
        <strain evidence="5">DSM 18733</strain>
    </source>
</reference>
<dbReference type="InterPro" id="IPR024654">
    <property type="entry name" value="Calcineurin-like_PHP_lpxH"/>
</dbReference>
<proteinExistence type="inferred from homology"/>
<evidence type="ECO:0000256" key="2">
    <source>
        <dbReference type="RuleBase" id="RU362039"/>
    </source>
</evidence>
<name>A0A1H7PGR4_OLID1</name>
<sequence length="164" mass="18840">MTRIGLLSDTHSFLDNAVLRHFKDCDEIWHAGDFGTIEVADQLASFKPLRGVYGNIDGKDIRSSYPEDLKFKCEDVDVWMTHIGGYPNRYAPRVREQIYSNPPKLFITGHSHILKVIYDKKINCLHLNPGAAGKQGWHKVRTLMRFGIDKTEIKNLEVIELTDR</sequence>
<comment type="cofactor">
    <cofactor evidence="2">
        <name>a divalent metal cation</name>
        <dbReference type="ChEBI" id="CHEBI:60240"/>
    </cofactor>
</comment>
<keyword evidence="2" id="KW-0479">Metal-binding</keyword>
<evidence type="ECO:0000313" key="4">
    <source>
        <dbReference type="EMBL" id="SEL34960.1"/>
    </source>
</evidence>
<evidence type="ECO:0000259" key="3">
    <source>
        <dbReference type="Pfam" id="PF12850"/>
    </source>
</evidence>
<dbReference type="RefSeq" id="WP_093323984.1">
    <property type="nucleotide sequence ID" value="NZ_FOAF01000002.1"/>
</dbReference>
<dbReference type="Proteomes" id="UP000199421">
    <property type="component" value="Unassembled WGS sequence"/>
</dbReference>
<dbReference type="InterPro" id="IPR029052">
    <property type="entry name" value="Metallo-depent_PP-like"/>
</dbReference>
<gene>
    <name evidence="4" type="ORF">SAMN05661044_02237</name>
</gene>
<comment type="similarity">
    <text evidence="1 2">Belongs to the metallophosphoesterase superfamily. YfcE family.</text>
</comment>
<dbReference type="SUPFAM" id="SSF56300">
    <property type="entry name" value="Metallo-dependent phosphatases"/>
    <property type="match status" value="1"/>
</dbReference>
<dbReference type="NCBIfam" id="TIGR00040">
    <property type="entry name" value="yfcE"/>
    <property type="match status" value="1"/>
</dbReference>
<keyword evidence="5" id="KW-1185">Reference proteome</keyword>
<dbReference type="EMBL" id="FOAF01000002">
    <property type="protein sequence ID" value="SEL34960.1"/>
    <property type="molecule type" value="Genomic_DNA"/>
</dbReference>
<dbReference type="GO" id="GO:0046872">
    <property type="term" value="F:metal ion binding"/>
    <property type="evidence" value="ECO:0007669"/>
    <property type="project" value="UniProtKB-KW"/>
</dbReference>
<dbReference type="Gene3D" id="3.60.21.10">
    <property type="match status" value="1"/>
</dbReference>
<dbReference type="EC" id="3.1.4.-" evidence="2"/>
<accession>A0A1H7PGR4</accession>
<dbReference type="STRING" id="407022.SAMN05661044_02237"/>
<evidence type="ECO:0000256" key="1">
    <source>
        <dbReference type="ARBA" id="ARBA00008950"/>
    </source>
</evidence>